<dbReference type="Gene3D" id="3.30.420.40">
    <property type="match status" value="2"/>
</dbReference>
<dbReference type="RefSeq" id="WP_191074957.1">
    <property type="nucleotide sequence ID" value="NZ_JACTAG010000001.1"/>
</dbReference>
<sequence>MSRPDTLLIAVDGGGTGCRVAVGTAKDGVLAETRGGSANISTNFDDTVDNITKAVSQAIAAAGLSDADLGTSTAHLGLAGADLETIQQRAQQALPYGTCRVSGDRQTTVAGVLGDADGYVVALGTGTIIARQHGGKVRTVGGWGFQLSDQASGAWLGRSLLTRVLMVDDGIVPTSPLARTVSDSLGGLQGVFAFSNRAVPRDYAEFAPDVFKSGAQGDAIAQEILREGAAFIEKGLSALGFIPGDVLSLAGGVGPHFEPYLSAEFTQSLRAPRGNALQGAFTLARQLAAQG</sequence>
<reference evidence="2" key="1">
    <citation type="submission" date="2020-08" db="EMBL/GenBank/DDBJ databases">
        <title>Sulfitobacter aestuariivivens sp. nov., isolated from a tidal flat.</title>
        <authorList>
            <person name="Park S."/>
            <person name="Yoon J.-H."/>
        </authorList>
    </citation>
    <scope>NUCLEOTIDE SEQUENCE</scope>
    <source>
        <strain evidence="2">TSTF-M16</strain>
    </source>
</reference>
<dbReference type="Pfam" id="PF01869">
    <property type="entry name" value="BcrAD_BadFG"/>
    <property type="match status" value="1"/>
</dbReference>
<keyword evidence="3" id="KW-1185">Reference proteome</keyword>
<evidence type="ECO:0000313" key="2">
    <source>
        <dbReference type="EMBL" id="MBD3664042.1"/>
    </source>
</evidence>
<dbReference type="InterPro" id="IPR052519">
    <property type="entry name" value="Euk-type_GlcNAc_Kinase"/>
</dbReference>
<dbReference type="SUPFAM" id="SSF53067">
    <property type="entry name" value="Actin-like ATPase domain"/>
    <property type="match status" value="2"/>
</dbReference>
<protein>
    <submittedName>
        <fullName evidence="2">ATPase</fullName>
    </submittedName>
</protein>
<proteinExistence type="predicted"/>
<feature type="domain" description="ATPase BadF/BadG/BcrA/BcrD type" evidence="1">
    <location>
        <begin position="11"/>
        <end position="253"/>
    </location>
</feature>
<dbReference type="Proteomes" id="UP000635142">
    <property type="component" value="Unassembled WGS sequence"/>
</dbReference>
<name>A0A927HDT0_9RHOB</name>
<dbReference type="InterPro" id="IPR002731">
    <property type="entry name" value="ATPase_BadF"/>
</dbReference>
<evidence type="ECO:0000259" key="1">
    <source>
        <dbReference type="Pfam" id="PF01869"/>
    </source>
</evidence>
<evidence type="ECO:0000313" key="3">
    <source>
        <dbReference type="Proteomes" id="UP000635142"/>
    </source>
</evidence>
<dbReference type="CDD" id="cd24082">
    <property type="entry name" value="ASKHA_NBD_GspK-like"/>
    <property type="match status" value="1"/>
</dbReference>
<dbReference type="InterPro" id="IPR043129">
    <property type="entry name" value="ATPase_NBD"/>
</dbReference>
<gene>
    <name evidence="2" type="ORF">H9Q16_08925</name>
</gene>
<dbReference type="PANTHER" id="PTHR43190">
    <property type="entry name" value="N-ACETYL-D-GLUCOSAMINE KINASE"/>
    <property type="match status" value="1"/>
</dbReference>
<dbReference type="PANTHER" id="PTHR43190:SF3">
    <property type="entry name" value="N-ACETYL-D-GLUCOSAMINE KINASE"/>
    <property type="match status" value="1"/>
</dbReference>
<dbReference type="AlphaFoldDB" id="A0A927HDT0"/>
<comment type="caution">
    <text evidence="2">The sequence shown here is derived from an EMBL/GenBank/DDBJ whole genome shotgun (WGS) entry which is preliminary data.</text>
</comment>
<accession>A0A927HDT0</accession>
<dbReference type="EMBL" id="JACTAG010000001">
    <property type="protein sequence ID" value="MBD3664042.1"/>
    <property type="molecule type" value="Genomic_DNA"/>
</dbReference>
<organism evidence="2 3">
    <name type="scientific">Sulfitobacter aestuariivivens</name>
    <dbReference type="NCBI Taxonomy" id="2766981"/>
    <lineage>
        <taxon>Bacteria</taxon>
        <taxon>Pseudomonadati</taxon>
        <taxon>Pseudomonadota</taxon>
        <taxon>Alphaproteobacteria</taxon>
        <taxon>Rhodobacterales</taxon>
        <taxon>Roseobacteraceae</taxon>
        <taxon>Sulfitobacter</taxon>
    </lineage>
</organism>